<dbReference type="InterPro" id="IPR001841">
    <property type="entry name" value="Znf_RING"/>
</dbReference>
<reference evidence="10" key="1">
    <citation type="journal article" date="2010" name="Genome Biol.">
        <title>Genome sequence of the necrotrophic plant pathogen Pythium ultimum reveals original pathogenicity mechanisms and effector repertoire.</title>
        <authorList>
            <person name="Levesque C.A."/>
            <person name="Brouwer H."/>
            <person name="Cano L."/>
            <person name="Hamilton J.P."/>
            <person name="Holt C."/>
            <person name="Huitema E."/>
            <person name="Raffaele S."/>
            <person name="Robideau G.P."/>
            <person name="Thines M."/>
            <person name="Win J."/>
            <person name="Zerillo M.M."/>
            <person name="Beakes G.W."/>
            <person name="Boore J.L."/>
            <person name="Busam D."/>
            <person name="Dumas B."/>
            <person name="Ferriera S."/>
            <person name="Fuerstenberg S.I."/>
            <person name="Gachon C.M."/>
            <person name="Gaulin E."/>
            <person name="Govers F."/>
            <person name="Grenville-Briggs L."/>
            <person name="Horner N."/>
            <person name="Hostetler J."/>
            <person name="Jiang R.H."/>
            <person name="Johnson J."/>
            <person name="Krajaejun T."/>
            <person name="Lin H."/>
            <person name="Meijer H.J."/>
            <person name="Moore B."/>
            <person name="Morris P."/>
            <person name="Phuntmart V."/>
            <person name="Puiu D."/>
            <person name="Shetty J."/>
            <person name="Stajich J.E."/>
            <person name="Tripathy S."/>
            <person name="Wawra S."/>
            <person name="van West P."/>
            <person name="Whitty B.R."/>
            <person name="Coutinho P.M."/>
            <person name="Henrissat B."/>
            <person name="Martin F."/>
            <person name="Thomas P.D."/>
            <person name="Tyler B.M."/>
            <person name="De Vries R.P."/>
            <person name="Kamoun S."/>
            <person name="Yandell M."/>
            <person name="Tisserat N."/>
            <person name="Buell C.R."/>
        </authorList>
    </citation>
    <scope>NUCLEOTIDE SEQUENCE</scope>
    <source>
        <strain evidence="10">DAOM:BR144</strain>
    </source>
</reference>
<dbReference type="STRING" id="431595.K3WUB1"/>
<dbReference type="CDD" id="cd16454">
    <property type="entry name" value="RING-H2_PA-TM-RING"/>
    <property type="match status" value="1"/>
</dbReference>
<evidence type="ECO:0000256" key="3">
    <source>
        <dbReference type="ARBA" id="ARBA00022989"/>
    </source>
</evidence>
<evidence type="ECO:0000256" key="5">
    <source>
        <dbReference type="PROSITE-ProRule" id="PRU00175"/>
    </source>
</evidence>
<feature type="domain" description="RING-type" evidence="8">
    <location>
        <begin position="283"/>
        <end position="325"/>
    </location>
</feature>
<dbReference type="PANTHER" id="PTHR22765">
    <property type="entry name" value="RING FINGER AND PROTEASE ASSOCIATED DOMAIN-CONTAINING"/>
    <property type="match status" value="1"/>
</dbReference>
<dbReference type="Gene3D" id="3.30.40.10">
    <property type="entry name" value="Zinc/RING finger domain, C3HC4 (zinc finger)"/>
    <property type="match status" value="1"/>
</dbReference>
<dbReference type="GO" id="GO:0005737">
    <property type="term" value="C:cytoplasm"/>
    <property type="evidence" value="ECO:0007669"/>
    <property type="project" value="TreeGrafter"/>
</dbReference>
<reference evidence="10" key="2">
    <citation type="submission" date="2010-04" db="EMBL/GenBank/DDBJ databases">
        <authorList>
            <person name="Buell R."/>
            <person name="Hamilton J."/>
            <person name="Hostetler J."/>
        </authorList>
    </citation>
    <scope>NUCLEOTIDE SEQUENCE [LARGE SCALE GENOMIC DNA]</scope>
    <source>
        <strain evidence="10">DAOM:BR144</strain>
    </source>
</reference>
<name>K3WUB1_GLOUD</name>
<dbReference type="InterPro" id="IPR003137">
    <property type="entry name" value="PA_domain"/>
</dbReference>
<dbReference type="GO" id="GO:0008270">
    <property type="term" value="F:zinc ion binding"/>
    <property type="evidence" value="ECO:0007669"/>
    <property type="project" value="UniProtKB-KW"/>
</dbReference>
<protein>
    <recommendedName>
        <fullName evidence="8">RING-type domain-containing protein</fullName>
    </recommendedName>
</protein>
<dbReference type="EnsemblProtists" id="PYU1_T008558">
    <property type="protein sequence ID" value="PYU1_T008558"/>
    <property type="gene ID" value="PYU1_G008542"/>
</dbReference>
<evidence type="ECO:0000313" key="9">
    <source>
        <dbReference type="EnsemblProtists" id="PYU1_T008558"/>
    </source>
</evidence>
<dbReference type="PROSITE" id="PS50089">
    <property type="entry name" value="ZF_RING_2"/>
    <property type="match status" value="1"/>
</dbReference>
<dbReference type="SUPFAM" id="SSF57850">
    <property type="entry name" value="RING/U-box"/>
    <property type="match status" value="1"/>
</dbReference>
<evidence type="ECO:0000256" key="6">
    <source>
        <dbReference type="SAM" id="Phobius"/>
    </source>
</evidence>
<dbReference type="EMBL" id="GL376613">
    <property type="status" value="NOT_ANNOTATED_CDS"/>
    <property type="molecule type" value="Genomic_DNA"/>
</dbReference>
<evidence type="ECO:0000256" key="2">
    <source>
        <dbReference type="ARBA" id="ARBA00022692"/>
    </source>
</evidence>
<keyword evidence="7" id="KW-0732">Signal</keyword>
<evidence type="ECO:0000256" key="4">
    <source>
        <dbReference type="ARBA" id="ARBA00023136"/>
    </source>
</evidence>
<organism evidence="9 10">
    <name type="scientific">Globisporangium ultimum (strain ATCC 200006 / CBS 805.95 / DAOM BR144)</name>
    <name type="common">Pythium ultimum</name>
    <dbReference type="NCBI Taxonomy" id="431595"/>
    <lineage>
        <taxon>Eukaryota</taxon>
        <taxon>Sar</taxon>
        <taxon>Stramenopiles</taxon>
        <taxon>Oomycota</taxon>
        <taxon>Peronosporomycetes</taxon>
        <taxon>Pythiales</taxon>
        <taxon>Pythiaceae</taxon>
        <taxon>Globisporangium</taxon>
    </lineage>
</organism>
<evidence type="ECO:0000259" key="8">
    <source>
        <dbReference type="PROSITE" id="PS50089"/>
    </source>
</evidence>
<evidence type="ECO:0000256" key="1">
    <source>
        <dbReference type="ARBA" id="ARBA00004370"/>
    </source>
</evidence>
<dbReference type="PANTHER" id="PTHR22765:SF416">
    <property type="entry name" value="E3 UBIQUITIN-PROTEIN LIGASE GODZILLA"/>
    <property type="match status" value="1"/>
</dbReference>
<feature type="transmembrane region" description="Helical" evidence="6">
    <location>
        <begin position="361"/>
        <end position="386"/>
    </location>
</feature>
<accession>K3WUB1</accession>
<keyword evidence="5" id="KW-0862">Zinc</keyword>
<keyword evidence="4 6" id="KW-0472">Membrane</keyword>
<reference evidence="9" key="3">
    <citation type="submission" date="2015-02" db="UniProtKB">
        <authorList>
            <consortium name="EnsemblProtists"/>
        </authorList>
    </citation>
    <scope>IDENTIFICATION</scope>
    <source>
        <strain evidence="9">DAOM BR144</strain>
    </source>
</reference>
<dbReference type="AlphaFoldDB" id="K3WUB1"/>
<dbReference type="GO" id="GO:0006511">
    <property type="term" value="P:ubiquitin-dependent protein catabolic process"/>
    <property type="evidence" value="ECO:0007669"/>
    <property type="project" value="TreeGrafter"/>
</dbReference>
<dbReference type="InterPro" id="IPR013083">
    <property type="entry name" value="Znf_RING/FYVE/PHD"/>
</dbReference>
<proteinExistence type="predicted"/>
<feature type="transmembrane region" description="Helical" evidence="6">
    <location>
        <begin position="186"/>
        <end position="214"/>
    </location>
</feature>
<sequence length="387" mass="43053">MAPATVRRILFRALSVALLALVCVAPVHALILESPLSQLLTHVSGEFTNQSVLLEGSVAHHEVVSVSPFHACESLTHMDLTNKVALVVRGECNFVQKVWNAQRANATAVIVMDNELRVEAPFHIIMQKDQHASNIHIPSVFVSYTAGAKILHALRHAPPWSPVRVTLNQHGELPNSKTTNSLLKRIVAYIFLVSVVCVFSSGLSLISSTMFQFIGKRRRTRASRKLPLARYQRDLQRMLLQQLVEEQHVIDHITLDDLGDDEEYDIAFGTIGSHEGCGDAEVCAICLEDFQVGHNVKVLPCQHFYHVECIDPWLERQSSCCPLCKQDAISTDVGAPPKRIFGFAIPRVEQILQHEHVFHTFFLMLPASIVSCLIVNSAASIISSLWP</sequence>
<dbReference type="Pfam" id="PF13639">
    <property type="entry name" value="zf-RING_2"/>
    <property type="match status" value="1"/>
</dbReference>
<feature type="signal peptide" evidence="7">
    <location>
        <begin position="1"/>
        <end position="29"/>
    </location>
</feature>
<dbReference type="SUPFAM" id="SSF52025">
    <property type="entry name" value="PA domain"/>
    <property type="match status" value="1"/>
</dbReference>
<dbReference type="Proteomes" id="UP000019132">
    <property type="component" value="Unassembled WGS sequence"/>
</dbReference>
<keyword evidence="5" id="KW-0479">Metal-binding</keyword>
<dbReference type="eggNOG" id="KOG4628">
    <property type="taxonomic scope" value="Eukaryota"/>
</dbReference>
<evidence type="ECO:0000313" key="10">
    <source>
        <dbReference type="Proteomes" id="UP000019132"/>
    </source>
</evidence>
<comment type="subcellular location">
    <subcellularLocation>
        <location evidence="1">Membrane</location>
    </subcellularLocation>
</comment>
<keyword evidence="3 6" id="KW-1133">Transmembrane helix</keyword>
<evidence type="ECO:0000256" key="7">
    <source>
        <dbReference type="SAM" id="SignalP"/>
    </source>
</evidence>
<keyword evidence="5" id="KW-0863">Zinc-finger</keyword>
<dbReference type="GO" id="GO:0016020">
    <property type="term" value="C:membrane"/>
    <property type="evidence" value="ECO:0007669"/>
    <property type="project" value="UniProtKB-SubCell"/>
</dbReference>
<dbReference type="InParanoid" id="K3WUB1"/>
<feature type="chain" id="PRO_5003871496" description="RING-type domain-containing protein" evidence="7">
    <location>
        <begin position="30"/>
        <end position="387"/>
    </location>
</feature>
<dbReference type="HOGENOM" id="CLU_054134_0_0_1"/>
<dbReference type="Pfam" id="PF02225">
    <property type="entry name" value="PA"/>
    <property type="match status" value="1"/>
</dbReference>
<dbReference type="OMA" id="MKDDMAS"/>
<dbReference type="GO" id="GO:0061630">
    <property type="term" value="F:ubiquitin protein ligase activity"/>
    <property type="evidence" value="ECO:0007669"/>
    <property type="project" value="TreeGrafter"/>
</dbReference>
<dbReference type="Gene3D" id="3.50.30.30">
    <property type="match status" value="1"/>
</dbReference>
<keyword evidence="2 6" id="KW-0812">Transmembrane</keyword>
<dbReference type="SMART" id="SM00184">
    <property type="entry name" value="RING"/>
    <property type="match status" value="1"/>
</dbReference>
<keyword evidence="10" id="KW-1185">Reference proteome</keyword>
<dbReference type="InterPro" id="IPR051826">
    <property type="entry name" value="E3_ubiquitin-ligase_domain"/>
</dbReference>
<dbReference type="InterPro" id="IPR046450">
    <property type="entry name" value="PA_dom_sf"/>
</dbReference>
<dbReference type="VEuPathDB" id="FungiDB:PYU1_G008542"/>